<feature type="compositionally biased region" description="Low complexity" evidence="1">
    <location>
        <begin position="10"/>
        <end position="21"/>
    </location>
</feature>
<dbReference type="EMBL" id="JASCZI010242359">
    <property type="protein sequence ID" value="MED6210789.1"/>
    <property type="molecule type" value="Genomic_DNA"/>
</dbReference>
<name>A0ABU6YLD3_9FABA</name>
<evidence type="ECO:0000256" key="1">
    <source>
        <dbReference type="SAM" id="MobiDB-lite"/>
    </source>
</evidence>
<protein>
    <submittedName>
        <fullName evidence="2">Uncharacterized protein</fullName>
    </submittedName>
</protein>
<accession>A0ABU6YLD3</accession>
<evidence type="ECO:0000313" key="3">
    <source>
        <dbReference type="Proteomes" id="UP001341840"/>
    </source>
</evidence>
<comment type="caution">
    <text evidence="2">The sequence shown here is derived from an EMBL/GenBank/DDBJ whole genome shotgun (WGS) entry which is preliminary data.</text>
</comment>
<keyword evidence="3" id="KW-1185">Reference proteome</keyword>
<feature type="region of interest" description="Disordered" evidence="1">
    <location>
        <begin position="1"/>
        <end position="21"/>
    </location>
</feature>
<reference evidence="2 3" key="1">
    <citation type="journal article" date="2023" name="Plants (Basel)">
        <title>Bridging the Gap: Combining Genomics and Transcriptomics Approaches to Understand Stylosanthes scabra, an Orphan Legume from the Brazilian Caatinga.</title>
        <authorList>
            <person name="Ferreira-Neto J.R.C."/>
            <person name="da Silva M.D."/>
            <person name="Binneck E."/>
            <person name="de Melo N.F."/>
            <person name="da Silva R.H."/>
            <person name="de Melo A.L.T.M."/>
            <person name="Pandolfi V."/>
            <person name="Bustamante F.O."/>
            <person name="Brasileiro-Vidal A.C."/>
            <person name="Benko-Iseppon A.M."/>
        </authorList>
    </citation>
    <scope>NUCLEOTIDE SEQUENCE [LARGE SCALE GENOMIC DNA]</scope>
    <source>
        <tissue evidence="2">Leaves</tissue>
    </source>
</reference>
<organism evidence="2 3">
    <name type="scientific">Stylosanthes scabra</name>
    <dbReference type="NCBI Taxonomy" id="79078"/>
    <lineage>
        <taxon>Eukaryota</taxon>
        <taxon>Viridiplantae</taxon>
        <taxon>Streptophyta</taxon>
        <taxon>Embryophyta</taxon>
        <taxon>Tracheophyta</taxon>
        <taxon>Spermatophyta</taxon>
        <taxon>Magnoliopsida</taxon>
        <taxon>eudicotyledons</taxon>
        <taxon>Gunneridae</taxon>
        <taxon>Pentapetalae</taxon>
        <taxon>rosids</taxon>
        <taxon>fabids</taxon>
        <taxon>Fabales</taxon>
        <taxon>Fabaceae</taxon>
        <taxon>Papilionoideae</taxon>
        <taxon>50 kb inversion clade</taxon>
        <taxon>dalbergioids sensu lato</taxon>
        <taxon>Dalbergieae</taxon>
        <taxon>Pterocarpus clade</taxon>
        <taxon>Stylosanthes</taxon>
    </lineage>
</organism>
<gene>
    <name evidence="2" type="ORF">PIB30_067420</name>
</gene>
<dbReference type="Proteomes" id="UP001341840">
    <property type="component" value="Unassembled WGS sequence"/>
</dbReference>
<proteinExistence type="predicted"/>
<evidence type="ECO:0000313" key="2">
    <source>
        <dbReference type="EMBL" id="MED6210789.1"/>
    </source>
</evidence>
<sequence length="243" mass="27182">MFSPKMTLRSSPPTKSSSTSSPAWFSALLPALPSPSWSPYLHQSTLQHRWRPHHTGEVGLRQTPILKPSPRNSSCHHHLEASLLRTTTMAAATILGCNLSDSTRFPSMMPTRSKTHRPSMFGGSESYVAGDKVLSSQVTPETLSVVDAFCCWGIHCVFDRAELWTLLSLNVEEGLVGILLRRLFRDRLVCHRKSSIRTLKDGVSVYGCVATSPRGTAQPVGVREMRRYSLCLEELYYDIRSRH</sequence>